<evidence type="ECO:0000259" key="4">
    <source>
        <dbReference type="Pfam" id="PF26335"/>
    </source>
</evidence>
<gene>
    <name evidence="5" type="ORF">QBC40DRAFT_262688</name>
</gene>
<evidence type="ECO:0000259" key="3">
    <source>
        <dbReference type="Pfam" id="PF00144"/>
    </source>
</evidence>
<comment type="caution">
    <text evidence="5">The sequence shown here is derived from an EMBL/GenBank/DDBJ whole genome shotgun (WGS) entry which is preliminary data.</text>
</comment>
<dbReference type="Pfam" id="PF26335">
    <property type="entry name" value="ARB_00930_C"/>
    <property type="match status" value="1"/>
</dbReference>
<feature type="domain" description="Beta-lactamase-like ARB-00930-like C-terminal" evidence="4">
    <location>
        <begin position="432"/>
        <end position="582"/>
    </location>
</feature>
<reference evidence="5" key="1">
    <citation type="journal article" date="2023" name="Mol. Phylogenet. Evol.">
        <title>Genome-scale phylogeny and comparative genomics of the fungal order Sordariales.</title>
        <authorList>
            <person name="Hensen N."/>
            <person name="Bonometti L."/>
            <person name="Westerberg I."/>
            <person name="Brannstrom I.O."/>
            <person name="Guillou S."/>
            <person name="Cros-Aarteil S."/>
            <person name="Calhoun S."/>
            <person name="Haridas S."/>
            <person name="Kuo A."/>
            <person name="Mondo S."/>
            <person name="Pangilinan J."/>
            <person name="Riley R."/>
            <person name="LaButti K."/>
            <person name="Andreopoulos B."/>
            <person name="Lipzen A."/>
            <person name="Chen C."/>
            <person name="Yan M."/>
            <person name="Daum C."/>
            <person name="Ng V."/>
            <person name="Clum A."/>
            <person name="Steindorff A."/>
            <person name="Ohm R.A."/>
            <person name="Martin F."/>
            <person name="Silar P."/>
            <person name="Natvig D.O."/>
            <person name="Lalanne C."/>
            <person name="Gautier V."/>
            <person name="Ament-Velasquez S.L."/>
            <person name="Kruys A."/>
            <person name="Hutchinson M.I."/>
            <person name="Powell A.J."/>
            <person name="Barry K."/>
            <person name="Miller A.N."/>
            <person name="Grigoriev I.V."/>
            <person name="Debuchy R."/>
            <person name="Gladieux P."/>
            <person name="Hiltunen Thoren M."/>
            <person name="Johannesson H."/>
        </authorList>
    </citation>
    <scope>NUCLEOTIDE SEQUENCE</scope>
    <source>
        <strain evidence="5">CBS 315.58</strain>
    </source>
</reference>
<dbReference type="InterPro" id="IPR012338">
    <property type="entry name" value="Beta-lactam/transpept-like"/>
</dbReference>
<feature type="signal peptide" evidence="2">
    <location>
        <begin position="1"/>
        <end position="22"/>
    </location>
</feature>
<evidence type="ECO:0000313" key="5">
    <source>
        <dbReference type="EMBL" id="KAK4203118.1"/>
    </source>
</evidence>
<keyword evidence="6" id="KW-1185">Reference proteome</keyword>
<dbReference type="InterPro" id="IPR051478">
    <property type="entry name" value="Beta-lactamase-like_AB/R"/>
</dbReference>
<dbReference type="AlphaFoldDB" id="A0AAN6XLQ4"/>
<proteinExistence type="inferred from homology"/>
<dbReference type="PANTHER" id="PTHR22935:SF95">
    <property type="entry name" value="BETA-LACTAMASE-LIKE 1-RELATED"/>
    <property type="match status" value="1"/>
</dbReference>
<accession>A0AAN6XLQ4</accession>
<dbReference type="Proteomes" id="UP001303160">
    <property type="component" value="Unassembled WGS sequence"/>
</dbReference>
<comment type="similarity">
    <text evidence="1">Belongs to the beta-lactamase family.</text>
</comment>
<dbReference type="Gene3D" id="3.40.710.10">
    <property type="entry name" value="DD-peptidase/beta-lactamase superfamily"/>
    <property type="match status" value="1"/>
</dbReference>
<sequence>MGHFVNFVVLAVLAAKFKVSWAALNGHCPPLGPVLPPPVSASTSPAVAASVATFQQLMDEFTAQYNHSAVAIGLKSIHEDSYLVEYAFTPPNRDSRGAQQVDSDTVFRIASVSKIFPVLAILKLHGVSLEDPVTKYVPELLALNNQARENNAIWTVAWEEITLGALASHLAGIGVDMMPDYTPFGDFTPYGFPPVNESRLLGCSGFFGLPECNRTVFFERFGERAPVQLPFSPNAVYSNAAFAILGFVVEAITNRSLNEFIETEIWRPLNMTSTFATKPDDALGFIPTDDIWWNATLGYGDPAGSVYSTINDMTRFGEAILRHELGLSASQTRKWLKPLSQTSSSGTLVGAPWEIYRIQNATTDGRLIELYTKGGDLITYHSVFALIPDYDLVATIMVVGALEANEARGIDATVFLSKLVEIVLPGVEEAGRNEADIAYGGTYHDEATNSSITLTQDDGPGFNIESWIVRGVDVIATWLGFSILPNPIPPTSNPLKFRLYPTTVQTRNQTSWRSVSQIGLSEDIAKLENLLLPPQTMCVTWGQLDRATYMLQAQDHLVFTLDEQGRATKVELVGYAVSLSRQQTPA</sequence>
<protein>
    <submittedName>
        <fullName evidence="5">Beta-lactamase/transpeptidase-like protein</fullName>
    </submittedName>
</protein>
<evidence type="ECO:0000313" key="6">
    <source>
        <dbReference type="Proteomes" id="UP001303160"/>
    </source>
</evidence>
<dbReference type="PANTHER" id="PTHR22935">
    <property type="entry name" value="PENICILLIN-BINDING PROTEIN"/>
    <property type="match status" value="1"/>
</dbReference>
<dbReference type="InterPro" id="IPR001466">
    <property type="entry name" value="Beta-lactam-related"/>
</dbReference>
<reference evidence="5" key="2">
    <citation type="submission" date="2023-05" db="EMBL/GenBank/DDBJ databases">
        <authorList>
            <consortium name="Lawrence Berkeley National Laboratory"/>
            <person name="Steindorff A."/>
            <person name="Hensen N."/>
            <person name="Bonometti L."/>
            <person name="Westerberg I."/>
            <person name="Brannstrom I.O."/>
            <person name="Guillou S."/>
            <person name="Cros-Aarteil S."/>
            <person name="Calhoun S."/>
            <person name="Haridas S."/>
            <person name="Kuo A."/>
            <person name="Mondo S."/>
            <person name="Pangilinan J."/>
            <person name="Riley R."/>
            <person name="Labutti K."/>
            <person name="Andreopoulos B."/>
            <person name="Lipzen A."/>
            <person name="Chen C."/>
            <person name="Yanf M."/>
            <person name="Daum C."/>
            <person name="Ng V."/>
            <person name="Clum A."/>
            <person name="Ohm R."/>
            <person name="Martin F."/>
            <person name="Silar P."/>
            <person name="Natvig D."/>
            <person name="Lalanne C."/>
            <person name="Gautier V."/>
            <person name="Ament-Velasquez S.L."/>
            <person name="Kruys A."/>
            <person name="Hutchinson M.I."/>
            <person name="Powell A.J."/>
            <person name="Barry K."/>
            <person name="Miller A.N."/>
            <person name="Grigoriev I.V."/>
            <person name="Debuchy R."/>
            <person name="Gladieux P."/>
            <person name="Thoren M.H."/>
            <person name="Johannesson H."/>
        </authorList>
    </citation>
    <scope>NUCLEOTIDE SEQUENCE</scope>
    <source>
        <strain evidence="5">CBS 315.58</strain>
    </source>
</reference>
<dbReference type="EMBL" id="MU863891">
    <property type="protein sequence ID" value="KAK4203118.1"/>
    <property type="molecule type" value="Genomic_DNA"/>
</dbReference>
<feature type="domain" description="Beta-lactamase-related" evidence="3">
    <location>
        <begin position="57"/>
        <end position="401"/>
    </location>
</feature>
<feature type="chain" id="PRO_5042957984" evidence="2">
    <location>
        <begin position="23"/>
        <end position="586"/>
    </location>
</feature>
<organism evidence="5 6">
    <name type="scientific">Triangularia verruculosa</name>
    <dbReference type="NCBI Taxonomy" id="2587418"/>
    <lineage>
        <taxon>Eukaryota</taxon>
        <taxon>Fungi</taxon>
        <taxon>Dikarya</taxon>
        <taxon>Ascomycota</taxon>
        <taxon>Pezizomycotina</taxon>
        <taxon>Sordariomycetes</taxon>
        <taxon>Sordariomycetidae</taxon>
        <taxon>Sordariales</taxon>
        <taxon>Podosporaceae</taxon>
        <taxon>Triangularia</taxon>
    </lineage>
</organism>
<dbReference type="Pfam" id="PF00144">
    <property type="entry name" value="Beta-lactamase"/>
    <property type="match status" value="1"/>
</dbReference>
<keyword evidence="2" id="KW-0732">Signal</keyword>
<dbReference type="InterPro" id="IPR058664">
    <property type="entry name" value="ARB_00930-like_C"/>
</dbReference>
<dbReference type="SUPFAM" id="SSF56601">
    <property type="entry name" value="beta-lactamase/transpeptidase-like"/>
    <property type="match status" value="1"/>
</dbReference>
<evidence type="ECO:0000256" key="2">
    <source>
        <dbReference type="SAM" id="SignalP"/>
    </source>
</evidence>
<name>A0AAN6XLQ4_9PEZI</name>
<evidence type="ECO:0000256" key="1">
    <source>
        <dbReference type="ARBA" id="ARBA00038473"/>
    </source>
</evidence>